<dbReference type="EMBL" id="JBBDHC010000012">
    <property type="protein sequence ID" value="MEJ1249868.1"/>
    <property type="molecule type" value="Genomic_DNA"/>
</dbReference>
<reference evidence="3 4" key="1">
    <citation type="journal article" date="2016" name="Antonie Van Leeuwenhoek">
        <title>Denitratimonas tolerans gen. nov., sp. nov., a denitrifying bacterium isolated from a bioreactor for tannery wastewater treatment.</title>
        <authorList>
            <person name="Han S.I."/>
            <person name="Kim J.O."/>
            <person name="Lee Y.R."/>
            <person name="Ekpeghere K.I."/>
            <person name="Koh S.C."/>
            <person name="Whang K.S."/>
        </authorList>
    </citation>
    <scope>NUCLEOTIDE SEQUENCE [LARGE SCALE GENOMIC DNA]</scope>
    <source>
        <strain evidence="3 4">KACC 17565</strain>
    </source>
</reference>
<keyword evidence="3" id="KW-0378">Hydrolase</keyword>
<evidence type="ECO:0000256" key="1">
    <source>
        <dbReference type="ARBA" id="ARBA00010613"/>
    </source>
</evidence>
<evidence type="ECO:0000313" key="4">
    <source>
        <dbReference type="Proteomes" id="UP001364472"/>
    </source>
</evidence>
<sequence length="296" mass="31033">MKLTVASARYAIGKPADFDAFAARVEAAVSSAAAAGAQLVVLPEYLALEAAAGFAPEVRADLARSLAALQPLHPAWESLVLELARRYSVHLQPGTFLREVTPGRYRNRAALVSPEGRIVHQDKLVLTGYERGAGAIEAGDALHAFDTDLGRVGILTCYDVEFPLHARALIEAGVRLILVPSCTDTAAGATRVGIGCQARAMENGVYVVRAVTSGTADWSPVLDTNTGEAAIYTPIDRGFPADGVLARSGDASNLAVAELDSDLLESARRHAQVAIAGDWPTQARPGVAEVDVVSLG</sequence>
<feature type="domain" description="CN hydrolase" evidence="2">
    <location>
        <begin position="1"/>
        <end position="261"/>
    </location>
</feature>
<dbReference type="SUPFAM" id="SSF56317">
    <property type="entry name" value="Carbon-nitrogen hydrolase"/>
    <property type="match status" value="1"/>
</dbReference>
<evidence type="ECO:0000259" key="2">
    <source>
        <dbReference type="PROSITE" id="PS50263"/>
    </source>
</evidence>
<dbReference type="PROSITE" id="PS01227">
    <property type="entry name" value="UPF0012"/>
    <property type="match status" value="1"/>
</dbReference>
<dbReference type="PROSITE" id="PS50263">
    <property type="entry name" value="CN_HYDROLASE"/>
    <property type="match status" value="1"/>
</dbReference>
<dbReference type="RefSeq" id="WP_337335582.1">
    <property type="nucleotide sequence ID" value="NZ_JBBDHC010000012.1"/>
</dbReference>
<accession>A0AAW9R7B4</accession>
<comment type="caution">
    <text evidence="3">The sequence shown here is derived from an EMBL/GenBank/DDBJ whole genome shotgun (WGS) entry which is preliminary data.</text>
</comment>
<dbReference type="Pfam" id="PF00795">
    <property type="entry name" value="CN_hydrolase"/>
    <property type="match status" value="1"/>
</dbReference>
<dbReference type="InterPro" id="IPR036526">
    <property type="entry name" value="C-N_Hydrolase_sf"/>
</dbReference>
<dbReference type="PANTHER" id="PTHR23088">
    <property type="entry name" value="NITRILASE-RELATED"/>
    <property type="match status" value="1"/>
</dbReference>
<dbReference type="Gene3D" id="3.60.110.10">
    <property type="entry name" value="Carbon-nitrogen hydrolase"/>
    <property type="match status" value="1"/>
</dbReference>
<protein>
    <submittedName>
        <fullName evidence="3">Carbon-nitrogen hydrolase family protein</fullName>
    </submittedName>
</protein>
<keyword evidence="4" id="KW-1185">Reference proteome</keyword>
<dbReference type="PANTHER" id="PTHR23088:SF50">
    <property type="entry name" value="HYDROLASE YHCX"/>
    <property type="match status" value="1"/>
</dbReference>
<dbReference type="CDD" id="cd07574">
    <property type="entry name" value="nitrilase_Rim1_like"/>
    <property type="match status" value="1"/>
</dbReference>
<dbReference type="InterPro" id="IPR003010">
    <property type="entry name" value="C-N_Hydrolase"/>
</dbReference>
<proteinExistence type="inferred from homology"/>
<evidence type="ECO:0000313" key="3">
    <source>
        <dbReference type="EMBL" id="MEJ1249868.1"/>
    </source>
</evidence>
<name>A0AAW9R7B4_9GAMM</name>
<dbReference type="InterPro" id="IPR001110">
    <property type="entry name" value="UPF0012_CS"/>
</dbReference>
<gene>
    <name evidence="3" type="ORF">WB794_09315</name>
</gene>
<dbReference type="GO" id="GO:0016787">
    <property type="term" value="F:hydrolase activity"/>
    <property type="evidence" value="ECO:0007669"/>
    <property type="project" value="UniProtKB-KW"/>
</dbReference>
<dbReference type="AlphaFoldDB" id="A0AAW9R7B4"/>
<dbReference type="Proteomes" id="UP001364472">
    <property type="component" value="Unassembled WGS sequence"/>
</dbReference>
<organism evidence="3 4">
    <name type="scientific">Denitratimonas tolerans</name>
    <dbReference type="NCBI Taxonomy" id="1338420"/>
    <lineage>
        <taxon>Bacteria</taxon>
        <taxon>Pseudomonadati</taxon>
        <taxon>Pseudomonadota</taxon>
        <taxon>Gammaproteobacteria</taxon>
        <taxon>Lysobacterales</taxon>
        <taxon>Lysobacteraceae</taxon>
        <taxon>Denitratimonas</taxon>
    </lineage>
</organism>
<comment type="similarity">
    <text evidence="1">Belongs to the carbon-nitrogen hydrolase superfamily. NIT1/NIT2 family.</text>
</comment>